<sequence>MKKNKLNAIFLLHILTMLILLSCSLDISKDNDNNKGKKAKTKISKNGNNLLGANKGSQNDKESIDNLLNAINVLKNPPKILAGNIKNKPNLAALQRPNTANPSINNANASANSPANAGANANTKKQITDPEVKELLQKILDRSEDIKQISEIDSNKGEPNDQFGMKAEIFSKIFFNASATANFDDNEYLNERRMLYTSLNFNEGVILNLGKILSKLSKDSNYRSLVKETLINRGFSIQLAIEEISLKILDVKNKLQYLNKPNLKTLYYDFNKLITFKEKWLKDTDDFINEYNTNLELQTDNPKLNDALRLKNSREQFADIQNTILTLINTTTNILAPIQ</sequence>
<dbReference type="Gene3D" id="1.10.3160.10">
    <property type="entry name" value="Bbcrasp-1"/>
    <property type="match status" value="1"/>
</dbReference>
<evidence type="ECO:0000313" key="2">
    <source>
        <dbReference type="EMBL" id="QFI14998.1"/>
    </source>
</evidence>
<feature type="compositionally biased region" description="Low complexity" evidence="1">
    <location>
        <begin position="97"/>
        <end position="122"/>
    </location>
</feature>
<accession>A0A5J6WDQ2</accession>
<geneLocation type="plasmid" evidence="2 3">
    <name>lp54</name>
</geneLocation>
<dbReference type="NCBIfam" id="NF033728">
    <property type="entry name" value="borfam54_1"/>
    <property type="match status" value="1"/>
</dbReference>
<feature type="compositionally biased region" description="Low complexity" evidence="1">
    <location>
        <begin position="44"/>
        <end position="56"/>
    </location>
</feature>
<dbReference type="PROSITE" id="PS51257">
    <property type="entry name" value="PROKAR_LIPOPROTEIN"/>
    <property type="match status" value="1"/>
</dbReference>
<gene>
    <name evidence="2" type="ORF">DB723_04530</name>
</gene>
<evidence type="ECO:0000313" key="3">
    <source>
        <dbReference type="Proteomes" id="UP000326393"/>
    </source>
</evidence>
<dbReference type="Proteomes" id="UP000326393">
    <property type="component" value="Plasmid lp54"/>
</dbReference>
<keyword evidence="3" id="KW-1185">Reference proteome</keyword>
<organism evidence="2 3">
    <name type="scientific">Borrelia maritima</name>
    <dbReference type="NCBI Taxonomy" id="2761123"/>
    <lineage>
        <taxon>Bacteria</taxon>
        <taxon>Pseudomonadati</taxon>
        <taxon>Spirochaetota</taxon>
        <taxon>Spirochaetia</taxon>
        <taxon>Spirochaetales</taxon>
        <taxon>Borreliaceae</taxon>
        <taxon>Borrelia</taxon>
    </lineage>
</organism>
<dbReference type="EMBL" id="CP044536">
    <property type="protein sequence ID" value="QFI14998.1"/>
    <property type="molecule type" value="Genomic_DNA"/>
</dbReference>
<protein>
    <submittedName>
        <fullName evidence="2">Complement regulator-acquiring protein</fullName>
    </submittedName>
</protein>
<dbReference type="AlphaFoldDB" id="A0A5J6WDQ2"/>
<keyword evidence="2" id="KW-0614">Plasmid</keyword>
<reference evidence="2 3" key="1">
    <citation type="journal article" date="2020" name="Int. J. Syst. Evol. Microbiol.">
        <title>Borrelia maritima sp. nov., a novel species of the Borrelia burgdorferi sensu lato complex, occupying a basal position to North American species.</title>
        <authorList>
            <person name="Margos G."/>
            <person name="Fedorova N."/>
            <person name="Becker N.S."/>
            <person name="Kleinjan J.E."/>
            <person name="Marosevic D."/>
            <person name="Krebs S."/>
            <person name="Hui L."/>
            <person name="Fingerle V."/>
            <person name="Lane R.S."/>
        </authorList>
    </citation>
    <scope>NUCLEOTIDE SEQUENCE [LARGE SCALE GENOMIC DNA]</scope>
    <source>
        <strain evidence="2 3">CA690</strain>
    </source>
</reference>
<dbReference type="InterPro" id="IPR008421">
    <property type="entry name" value="Borrelia_lipoprotein_PFam54/60"/>
</dbReference>
<dbReference type="NCBIfam" id="NF033730">
    <property type="entry name" value="borfam54_3"/>
    <property type="match status" value="1"/>
</dbReference>
<dbReference type="OrthoDB" id="352074at2"/>
<dbReference type="Pfam" id="PF05714">
    <property type="entry name" value="PFam54_60"/>
    <property type="match status" value="1"/>
</dbReference>
<feature type="region of interest" description="Disordered" evidence="1">
    <location>
        <begin position="95"/>
        <end position="128"/>
    </location>
</feature>
<dbReference type="KEGG" id="bmat:DB723_04530"/>
<dbReference type="NCBIfam" id="NF033729">
    <property type="entry name" value="borfam54_2"/>
    <property type="match status" value="1"/>
</dbReference>
<dbReference type="RefSeq" id="WP_151553029.1">
    <property type="nucleotide sequence ID" value="NZ_CP044536.1"/>
</dbReference>
<feature type="region of interest" description="Disordered" evidence="1">
    <location>
        <begin position="31"/>
        <end position="59"/>
    </location>
</feature>
<proteinExistence type="predicted"/>
<name>A0A5J6WDQ2_9SPIR</name>
<evidence type="ECO:0000256" key="1">
    <source>
        <dbReference type="SAM" id="MobiDB-lite"/>
    </source>
</evidence>